<keyword evidence="5 8" id="KW-0067">ATP-binding</keyword>
<dbReference type="RefSeq" id="WP_210060019.1">
    <property type="nucleotide sequence ID" value="NZ_JAGGLJ010000002.1"/>
</dbReference>
<accession>A0ABS4KAA5</accession>
<comment type="caution">
    <text evidence="8">The sequence shown here is derived from an EMBL/GenBank/DDBJ whole genome shotgun (WGS) entry which is preliminary data.</text>
</comment>
<keyword evidence="4" id="KW-0547">Nucleotide-binding</keyword>
<dbReference type="Gene3D" id="3.40.50.300">
    <property type="entry name" value="P-loop containing nucleotide triphosphate hydrolases"/>
    <property type="match status" value="1"/>
</dbReference>
<dbReference type="PROSITE" id="PS50893">
    <property type="entry name" value="ABC_TRANSPORTER_2"/>
    <property type="match status" value="1"/>
</dbReference>
<dbReference type="PANTHER" id="PTHR42788:SF7">
    <property type="entry name" value="NITRATE ABC TRANSPORTER ATP-BINDING PROTEIN"/>
    <property type="match status" value="1"/>
</dbReference>
<dbReference type="Proteomes" id="UP001519306">
    <property type="component" value="Unassembled WGS sequence"/>
</dbReference>
<feature type="domain" description="ABC transporter" evidence="7">
    <location>
        <begin position="2"/>
        <end position="249"/>
    </location>
</feature>
<dbReference type="InterPro" id="IPR027417">
    <property type="entry name" value="P-loop_NTPase"/>
</dbReference>
<evidence type="ECO:0000256" key="5">
    <source>
        <dbReference type="ARBA" id="ARBA00022840"/>
    </source>
</evidence>
<dbReference type="Pfam" id="PF00005">
    <property type="entry name" value="ABC_tran"/>
    <property type="match status" value="1"/>
</dbReference>
<comment type="subcellular location">
    <subcellularLocation>
        <location evidence="1">Cell membrane</location>
        <topology evidence="1">Peripheral membrane protein</topology>
    </subcellularLocation>
</comment>
<dbReference type="GO" id="GO:0005524">
    <property type="term" value="F:ATP binding"/>
    <property type="evidence" value="ECO:0007669"/>
    <property type="project" value="UniProtKB-KW"/>
</dbReference>
<sequence length="255" mass="28757">MLKINNLSKTFYPGTPEEQSVFNNFSLEIEENACTTILGPNGCGKSTLFNMISGSIKNDNGTIELNGKNIENLSEDKRALYIGKVNQDPSMGVSPSLNILENMSLAVKKGEKFTFKKLIKKENLDRIIKSLKELDLGLEDKLTTQVKFLSGGQRQSLSLLMATVKRPDLLLLDEHTAALDPKTSKLIMDKTNDLIKREKITTLMITHNLKHAIEYSDRIIMLNRGEVVLDILSSDVNEEELTKIYNEKIQETMYM</sequence>
<dbReference type="SMART" id="SM00382">
    <property type="entry name" value="AAA"/>
    <property type="match status" value="1"/>
</dbReference>
<gene>
    <name evidence="8" type="ORF">J2Z71_000226</name>
</gene>
<proteinExistence type="predicted"/>
<evidence type="ECO:0000256" key="6">
    <source>
        <dbReference type="ARBA" id="ARBA00023136"/>
    </source>
</evidence>
<evidence type="ECO:0000256" key="3">
    <source>
        <dbReference type="ARBA" id="ARBA00022475"/>
    </source>
</evidence>
<dbReference type="InterPro" id="IPR003593">
    <property type="entry name" value="AAA+_ATPase"/>
</dbReference>
<evidence type="ECO:0000313" key="8">
    <source>
        <dbReference type="EMBL" id="MBP2024710.1"/>
    </source>
</evidence>
<evidence type="ECO:0000313" key="9">
    <source>
        <dbReference type="Proteomes" id="UP001519306"/>
    </source>
</evidence>
<dbReference type="InterPro" id="IPR003439">
    <property type="entry name" value="ABC_transporter-like_ATP-bd"/>
</dbReference>
<dbReference type="EMBL" id="JAGGLJ010000002">
    <property type="protein sequence ID" value="MBP2024710.1"/>
    <property type="molecule type" value="Genomic_DNA"/>
</dbReference>
<protein>
    <submittedName>
        <fullName evidence="8">ABC transport system ATP-binding protein</fullName>
    </submittedName>
</protein>
<name>A0ABS4KAA5_9FIRM</name>
<evidence type="ECO:0000256" key="1">
    <source>
        <dbReference type="ARBA" id="ARBA00004202"/>
    </source>
</evidence>
<keyword evidence="3" id="KW-1003">Cell membrane</keyword>
<keyword evidence="2" id="KW-0813">Transport</keyword>
<keyword evidence="6" id="KW-0472">Membrane</keyword>
<evidence type="ECO:0000256" key="2">
    <source>
        <dbReference type="ARBA" id="ARBA00022448"/>
    </source>
</evidence>
<dbReference type="PANTHER" id="PTHR42788">
    <property type="entry name" value="TAURINE IMPORT ATP-BINDING PROTEIN-RELATED"/>
    <property type="match status" value="1"/>
</dbReference>
<reference evidence="8 9" key="1">
    <citation type="submission" date="2021-03" db="EMBL/GenBank/DDBJ databases">
        <title>Genomic Encyclopedia of Type Strains, Phase IV (KMG-IV): sequencing the most valuable type-strain genomes for metagenomic binning, comparative biology and taxonomic classification.</title>
        <authorList>
            <person name="Goeker M."/>
        </authorList>
    </citation>
    <scope>NUCLEOTIDE SEQUENCE [LARGE SCALE GENOMIC DNA]</scope>
    <source>
        <strain evidence="8 9">DSM 27563</strain>
    </source>
</reference>
<dbReference type="InterPro" id="IPR050166">
    <property type="entry name" value="ABC_transporter_ATP-bind"/>
</dbReference>
<evidence type="ECO:0000256" key="4">
    <source>
        <dbReference type="ARBA" id="ARBA00022741"/>
    </source>
</evidence>
<evidence type="ECO:0000259" key="7">
    <source>
        <dbReference type="PROSITE" id="PS50893"/>
    </source>
</evidence>
<dbReference type="SUPFAM" id="SSF52540">
    <property type="entry name" value="P-loop containing nucleoside triphosphate hydrolases"/>
    <property type="match status" value="1"/>
</dbReference>
<keyword evidence="9" id="KW-1185">Reference proteome</keyword>
<organism evidence="8 9">
    <name type="scientific">Peptoniphilus stercorisuis</name>
    <dbReference type="NCBI Taxonomy" id="1436965"/>
    <lineage>
        <taxon>Bacteria</taxon>
        <taxon>Bacillati</taxon>
        <taxon>Bacillota</taxon>
        <taxon>Tissierellia</taxon>
        <taxon>Tissierellales</taxon>
        <taxon>Peptoniphilaceae</taxon>
        <taxon>Peptoniphilus</taxon>
    </lineage>
</organism>